<organism evidence="2 3">
    <name type="scientific">Plasmodium inui San Antonio 1</name>
    <dbReference type="NCBI Taxonomy" id="1237626"/>
    <lineage>
        <taxon>Eukaryota</taxon>
        <taxon>Sar</taxon>
        <taxon>Alveolata</taxon>
        <taxon>Apicomplexa</taxon>
        <taxon>Aconoidasida</taxon>
        <taxon>Haemosporida</taxon>
        <taxon>Plasmodiidae</taxon>
        <taxon>Plasmodium</taxon>
        <taxon>Plasmodium (Plasmodium)</taxon>
    </lineage>
</organism>
<evidence type="ECO:0000256" key="1">
    <source>
        <dbReference type="SAM" id="MobiDB-lite"/>
    </source>
</evidence>
<dbReference type="VEuPathDB" id="PlasmoDB:C922_04834"/>
<dbReference type="RefSeq" id="XP_008818634.1">
    <property type="nucleotide sequence ID" value="XM_008820412.1"/>
</dbReference>
<feature type="compositionally biased region" description="Basic and acidic residues" evidence="1">
    <location>
        <begin position="1653"/>
        <end position="1664"/>
    </location>
</feature>
<dbReference type="OrthoDB" id="16066at2759"/>
<dbReference type="GeneID" id="20040108"/>
<accession>W6ZZV6</accession>
<reference evidence="2 3" key="1">
    <citation type="submission" date="2013-02" db="EMBL/GenBank/DDBJ databases">
        <title>The Genome Sequence of Plasmodium inui San Antonio 1.</title>
        <authorList>
            <consortium name="The Broad Institute Genome Sequencing Platform"/>
            <consortium name="The Broad Institute Genome Sequencing Center for Infectious Disease"/>
            <person name="Neafsey D."/>
            <person name="Cheeseman I."/>
            <person name="Volkman S."/>
            <person name="Adams J."/>
            <person name="Walker B."/>
            <person name="Young S.K."/>
            <person name="Zeng Q."/>
            <person name="Gargeya S."/>
            <person name="Fitzgerald M."/>
            <person name="Haas B."/>
            <person name="Abouelleil A."/>
            <person name="Alvarado L."/>
            <person name="Arachchi H.M."/>
            <person name="Berlin A.M."/>
            <person name="Chapman S.B."/>
            <person name="Dewar J."/>
            <person name="Goldberg J."/>
            <person name="Griggs A."/>
            <person name="Gujja S."/>
            <person name="Hansen M."/>
            <person name="Howarth C."/>
            <person name="Imamovic A."/>
            <person name="Larimer J."/>
            <person name="McCowan C."/>
            <person name="Murphy C."/>
            <person name="Neiman D."/>
            <person name="Pearson M."/>
            <person name="Priest M."/>
            <person name="Roberts A."/>
            <person name="Saif S."/>
            <person name="Shea T."/>
            <person name="Sisk P."/>
            <person name="Sykes S."/>
            <person name="Wortman J."/>
            <person name="Nusbaum C."/>
            <person name="Birren B."/>
        </authorList>
    </citation>
    <scope>NUCLEOTIDE SEQUENCE [LARGE SCALE GENOMIC DNA]</scope>
    <source>
        <strain evidence="2 3">San Antonio 1</strain>
    </source>
</reference>
<gene>
    <name evidence="2" type="ORF">C922_04834</name>
</gene>
<evidence type="ECO:0000313" key="3">
    <source>
        <dbReference type="Proteomes" id="UP000030640"/>
    </source>
</evidence>
<feature type="region of interest" description="Disordered" evidence="1">
    <location>
        <begin position="1195"/>
        <end position="1216"/>
    </location>
</feature>
<feature type="region of interest" description="Disordered" evidence="1">
    <location>
        <begin position="1633"/>
        <end position="1669"/>
    </location>
</feature>
<protein>
    <submittedName>
        <fullName evidence="2">Uncharacterized protein</fullName>
    </submittedName>
</protein>
<sequence>MSAEEVKKKSYDDILLQLCLTGDDKIKPVLYKFIPVLLNELLLNQGTPQRTLIEIVSHCILRCKSFQRIDIPLSEIVGNYFQHVGKANGNRILYNSTLSIFLDIGFKSADDGEKMKFQKILIENGAQLSADREMGILMMIKFIECLEILNDERNKKEMEEYFSGESIFAKQIVQFIKHTNEFLAIPIYCKNVEEIKFLPSDVIKIYKDKFRNSKNYSVQNHIKMKKNTLYFLSSFVCNHNLSYSSYVICSTEKYDEIKEYANSLLLGKKRLINFNDAHFIATNLDILKYFDNNMYPVQYAVKILTLFLNSSEVAVDGAHLDSLMSYIFFFFFHFLNDMKNIHFETEFSKFHVLFHDKREFVKFLNRSGNTIISLKNEDLKKCLFSLMLFILEKTSSEFLHDYVECIFHLIFCYLKGLDEEGTDSDPGGSDNSGTFTDICTMIDKFFEKLLREEKINMTVLGRAYTLSYSFFDKLKRFKRRSRESYIRHNNITRVLLSLEKYFQRCMQVWGVVGEEVQQMGECVDRIEQNAEWCGHMGNSISSEQNGLFGLKEKKKGVAPTNGRDIRKIIAQNVEHLLDQFVPFVDNALLISVVMKWAVSIFPAGSYECVYYPLLFERSSNVVLSDLARDYLKGQKKEKKIAFDEYTFFISKKLFRVNDGCVVRPFGAAYGGVGGEDSCVDKICHGANCDEGNCNECNCEQESLKYSQIVQPSWVTTQSADLATEYANTHYAEYRLDQLHNLLQYYKKITFCSFSHVESVYYAVLILDLFLMGTVNLERNMKEDYLVVYSSVFTLILKRLRTFLKRIKKEVDANFRRKQFEMLEKSERGLYTHLVVLAKTRMQLILSNMLYVGNHKLVKKGTKLLARIYLLGKETHANLFDDLVTDLTSENVEKVAEKSKEESHVLCAHMYLFGYLIKKKKQIGEKYSKVVEVVTNCFLHIHHSYVKEKKKIEETDLLRYCFKFLRLVFFSRNFVQTWLKMVKESSYSELPQGGEDCAVQIGYIVEVLMEILKYAKGNLTGANICLVKNVLKLLSCLPTLRDDRINAILKEDIMDSFHVDNLQIQQLYGRYISHMILRLEGSYADKIASDFLNSILEHTQVEAKECGNKFLCIILCYVINYNPFLEHVKRNFASIAEFFISFIKLRSDVYSEYCFVGLSSLFFALSVQSIVDMNDVDNLVRVFCFLKGGKTSREKKGTTVEENKAVTTSSNDSEGLASTSNMEAFSNIAKFTKEETTALRKERKMSCDILEQAKDYLDHISLLGESKGSVPNQEESHEQATLNSKARSSIGVPITMVDKETVEKFAEGVYRTFSDANENLLYKTYFRKKEKEVDNNFINEIKKFESRKDYVLNNVYHYVSSERNIELIGHYTSLGRHCFSYLYPFLFMQYSDLALYRCDKKLRDFFAHDMGKYDGGDLDRYGMTYLLGKLRRGRNSDQSGNGDQVHAYEFVPSPSVDDFKKANKRLCHIVKAICKELLVRTIRARHEIIKLKIFQHISVADVSRTMKRVEREFLQMNFNSTDFACVMDALNTELTTFVVVNHNELINDAMLIFVTDILKKIDLKTFCQKIAPFLSFICAIIESAMMNKEICITFLNTFKSVCVRFFSELGNPNRGNHVGVGVSGLFTVNNVGSPQEERGTLPTAKSCTTKMHSRKEQGTPERDHGPGGNHTNEILQQLLQYYQKFEKKKKVELYFRDCLNSCILSSERLSFHVKTLLQFYIHNSEKMETDYTDLGIPNEGKDDSYTKKEIFFIRLVKYNNLEKEKEILEKIITSYEHLTDIQESVKHIFSFLFEENNVGKFMLSSVSFVIMKLLNRYEVLLKGNAFLNVQFCITVFSSIVEFISKHMCNCNLSYVNDLLYYLVHRIPFYHYVKFVHCTLLSEHFESTSHVRDAQQGRNYCSQVILYLLKKKYLLDLDDEHIFRDQKRVGDIKQYEDLKMVHDVNCQVKEFIGGGSFKAKVEQEIGGPPLGCDDRYLEHADASNCLPLLTLIGELVRSPAIVDPEVILHQGSDPEERVRKYVEKELTSLGSNHNMVISAHVRAAVTKVLTAEIVSMCEKEMEQKETFEEENKMLLKKMESKLIATSFIIKNMKDVDNNNYYKDVYEILQKRNIFHFYKFFSEYVEQFHNFLDSTFTKDKKACFTSIGIFVDFFIDMYKCENCDEVEAENVEKLLNLYCKIRDLFRGARTGEGDLCFFSILALLKCLTFMLLLVVRNKANGDRLENVSVNLRVIERGVPVDEVEIYTMFNEILDALVDVREFELFQHLYLFVFNIPSPYLENFNFVKLWKCVLFFINKYFHSCGESVANYDSSSCVHFFKLGMCLLCYFLSREDDMRTWLHLFNYQYLNRLFKMEHLHDFRFETSEEHHQEDILNGMRFEEAGEAQDGTNRYFRIRRIGKIEPIERSGPDDSQNCEEGALPIGEEAFSSNHIEKFICLLFELSRENVSILAVVKTFFQFLFCNKIFFHQIGEADMWGKVYNYIYLSIVRNKAKKAFDHLMDILNILLCMYNSYGYENERDKTIYLDIKIKEFGFGLFDESAKSDNVSCALSTFVFITFFKIREKSKLFVFPDHVTQNLRYSIMLNYPHFFL</sequence>
<name>W6ZZV6_9APIC</name>
<keyword evidence="3" id="KW-1185">Reference proteome</keyword>
<feature type="compositionally biased region" description="Polar residues" evidence="1">
    <location>
        <begin position="1204"/>
        <end position="1216"/>
    </location>
</feature>
<evidence type="ECO:0000313" key="2">
    <source>
        <dbReference type="EMBL" id="EUD64798.1"/>
    </source>
</evidence>
<dbReference type="Proteomes" id="UP000030640">
    <property type="component" value="Unassembled WGS sequence"/>
</dbReference>
<proteinExistence type="predicted"/>
<dbReference type="EMBL" id="KI965489">
    <property type="protein sequence ID" value="EUD64798.1"/>
    <property type="molecule type" value="Genomic_DNA"/>
</dbReference>